<evidence type="ECO:0000313" key="3">
    <source>
        <dbReference type="Proteomes" id="UP001596122"/>
    </source>
</evidence>
<keyword evidence="3" id="KW-1185">Reference proteome</keyword>
<feature type="domain" description="Aminotransferase class V" evidence="1">
    <location>
        <begin position="83"/>
        <end position="302"/>
    </location>
</feature>
<comment type="caution">
    <text evidence="2">The sequence shown here is derived from an EMBL/GenBank/DDBJ whole genome shotgun (WGS) entry which is preliminary data.</text>
</comment>
<gene>
    <name evidence="2" type="ORF">ACFPJ6_03285</name>
</gene>
<organism evidence="2 3">
    <name type="scientific">Aquipuribacter nitratireducens</name>
    <dbReference type="NCBI Taxonomy" id="650104"/>
    <lineage>
        <taxon>Bacteria</taxon>
        <taxon>Bacillati</taxon>
        <taxon>Actinomycetota</taxon>
        <taxon>Actinomycetes</taxon>
        <taxon>Micrococcales</taxon>
        <taxon>Intrasporangiaceae</taxon>
        <taxon>Aquipuribacter</taxon>
    </lineage>
</organism>
<dbReference type="RefSeq" id="WP_377002321.1">
    <property type="nucleotide sequence ID" value="NZ_JBHSLD010000004.1"/>
</dbReference>
<dbReference type="PANTHER" id="PTHR43586">
    <property type="entry name" value="CYSTEINE DESULFURASE"/>
    <property type="match status" value="1"/>
</dbReference>
<name>A0ABW0GIQ9_9MICO</name>
<evidence type="ECO:0000259" key="1">
    <source>
        <dbReference type="Pfam" id="PF00266"/>
    </source>
</evidence>
<dbReference type="Proteomes" id="UP001596122">
    <property type="component" value="Unassembled WGS sequence"/>
</dbReference>
<dbReference type="PANTHER" id="PTHR43586:SF21">
    <property type="entry name" value="PYRIDOXAL PHOSPHATE (PLP)-DEPENDENT ASPARTATE AMINOTRANSFERASE SUPERFAMILY"/>
    <property type="match status" value="1"/>
</dbReference>
<dbReference type="EMBL" id="JBHSLD010000004">
    <property type="protein sequence ID" value="MFC5379808.1"/>
    <property type="molecule type" value="Genomic_DNA"/>
</dbReference>
<dbReference type="InterPro" id="IPR015424">
    <property type="entry name" value="PyrdxlP-dep_Trfase"/>
</dbReference>
<dbReference type="InterPro" id="IPR015422">
    <property type="entry name" value="PyrdxlP-dep_Trfase_small"/>
</dbReference>
<sequence length="349" mass="36659">MSHPGLGAWDAVPGYLNASTLGLPPRRTVAALRAAVDDWQGGRASAPDYDADVDASRRLFADLVGVPPGWVAVGSQVSVMVGEVAAHLPDRSKVVGVEGDFGSVLGPVEAQARRGVELVTVPLDRLPDEIARARPDAVVFSLAQSADGRLAAADDVVVAAADIGALTVCDTTQATGWLPVDAGRWDVTVCSAYKWLCAPRGAAFLTVRPEASERLSGHNAGWYAGDDVWASVYGPGLRLARDARRFDVSPVWLAWVGARTSLEAVLEVPAEVRHRHGPALADQLRTLLGESPQGRPVVSVDDPNGGLVRRLVAAGCSVASRAGRARLSFHLWNDSADVARAAQALLTPA</sequence>
<dbReference type="Gene3D" id="3.90.1150.10">
    <property type="entry name" value="Aspartate Aminotransferase, domain 1"/>
    <property type="match status" value="1"/>
</dbReference>
<accession>A0ABW0GIQ9</accession>
<keyword evidence="2" id="KW-0032">Aminotransferase</keyword>
<proteinExistence type="predicted"/>
<dbReference type="SUPFAM" id="SSF53383">
    <property type="entry name" value="PLP-dependent transferases"/>
    <property type="match status" value="1"/>
</dbReference>
<reference evidence="3" key="1">
    <citation type="journal article" date="2019" name="Int. J. Syst. Evol. Microbiol.">
        <title>The Global Catalogue of Microorganisms (GCM) 10K type strain sequencing project: providing services to taxonomists for standard genome sequencing and annotation.</title>
        <authorList>
            <consortium name="The Broad Institute Genomics Platform"/>
            <consortium name="The Broad Institute Genome Sequencing Center for Infectious Disease"/>
            <person name="Wu L."/>
            <person name="Ma J."/>
        </authorList>
    </citation>
    <scope>NUCLEOTIDE SEQUENCE [LARGE SCALE GENOMIC DNA]</scope>
    <source>
        <strain evidence="3">CCUG 43114</strain>
    </source>
</reference>
<protein>
    <submittedName>
        <fullName evidence="2">Aminotransferase class V-fold PLP-dependent enzyme</fullName>
    </submittedName>
</protein>
<keyword evidence="2" id="KW-0808">Transferase</keyword>
<evidence type="ECO:0000313" key="2">
    <source>
        <dbReference type="EMBL" id="MFC5379808.1"/>
    </source>
</evidence>
<dbReference type="InterPro" id="IPR000192">
    <property type="entry name" value="Aminotrans_V_dom"/>
</dbReference>
<dbReference type="Gene3D" id="3.40.640.10">
    <property type="entry name" value="Type I PLP-dependent aspartate aminotransferase-like (Major domain)"/>
    <property type="match status" value="1"/>
</dbReference>
<dbReference type="GO" id="GO:0008483">
    <property type="term" value="F:transaminase activity"/>
    <property type="evidence" value="ECO:0007669"/>
    <property type="project" value="UniProtKB-KW"/>
</dbReference>
<dbReference type="Pfam" id="PF00266">
    <property type="entry name" value="Aminotran_5"/>
    <property type="match status" value="1"/>
</dbReference>
<dbReference type="InterPro" id="IPR015421">
    <property type="entry name" value="PyrdxlP-dep_Trfase_major"/>
</dbReference>